<evidence type="ECO:0000256" key="1">
    <source>
        <dbReference type="SAM" id="MobiDB-lite"/>
    </source>
</evidence>
<protein>
    <recommendedName>
        <fullName evidence="2">DUF7311 domain-containing protein</fullName>
    </recommendedName>
</protein>
<dbReference type="InterPro" id="IPR055735">
    <property type="entry name" value="DUF7311"/>
</dbReference>
<dbReference type="STRING" id="553469.SAMN04487947_0994"/>
<feature type="compositionally biased region" description="Low complexity" evidence="1">
    <location>
        <begin position="155"/>
        <end position="167"/>
    </location>
</feature>
<name>A0A1I6GEA1_9EURY</name>
<dbReference type="Proteomes" id="UP000198531">
    <property type="component" value="Unassembled WGS sequence"/>
</dbReference>
<evidence type="ECO:0000313" key="4">
    <source>
        <dbReference type="Proteomes" id="UP000198531"/>
    </source>
</evidence>
<dbReference type="EMBL" id="FOYT01000001">
    <property type="protein sequence ID" value="SFR40431.1"/>
    <property type="molecule type" value="Genomic_DNA"/>
</dbReference>
<dbReference type="AlphaFoldDB" id="A0A1I6GEA1"/>
<proteinExistence type="predicted"/>
<feature type="domain" description="DUF7311" evidence="2">
    <location>
        <begin position="1"/>
        <end position="150"/>
    </location>
</feature>
<reference evidence="4" key="1">
    <citation type="submission" date="2016-10" db="EMBL/GenBank/DDBJ databases">
        <authorList>
            <person name="Varghese N."/>
            <person name="Submissions S."/>
        </authorList>
    </citation>
    <scope>NUCLEOTIDE SEQUENCE [LARGE SCALE GENOMIC DNA]</scope>
    <source>
        <strain evidence="4">CGMCC 1.7736</strain>
    </source>
</reference>
<feature type="region of interest" description="Disordered" evidence="1">
    <location>
        <begin position="148"/>
        <end position="167"/>
    </location>
</feature>
<dbReference type="RefSeq" id="WP_089805129.1">
    <property type="nucleotide sequence ID" value="NZ_FOYT01000001.1"/>
</dbReference>
<organism evidence="3 4">
    <name type="scientific">Halogeometricum rufum</name>
    <dbReference type="NCBI Taxonomy" id="553469"/>
    <lineage>
        <taxon>Archaea</taxon>
        <taxon>Methanobacteriati</taxon>
        <taxon>Methanobacteriota</taxon>
        <taxon>Stenosarchaea group</taxon>
        <taxon>Halobacteria</taxon>
        <taxon>Halobacteriales</taxon>
        <taxon>Haloferacaceae</taxon>
        <taxon>Halogeometricum</taxon>
    </lineage>
</organism>
<evidence type="ECO:0000313" key="3">
    <source>
        <dbReference type="EMBL" id="SFR40431.1"/>
    </source>
</evidence>
<gene>
    <name evidence="3" type="ORF">SAMN04487947_0994</name>
</gene>
<dbReference type="Pfam" id="PF23993">
    <property type="entry name" value="DUF7311"/>
    <property type="match status" value="1"/>
</dbReference>
<sequence>MIRAVLAAVLTTAVLAASLPAVEDARADRTATAIDASTERLSAAGSALAFESDPTRDPAVAPTRAVTFSLPPPTWTTAGVGFVAVGGPPDGPGNRSVVTYAVGDGRPTTRRLSVPLPLRTPDGPVVLRGRGDRSVTVSLRRTPAGPALVVGRPTADGAAESAGRAAA</sequence>
<evidence type="ECO:0000259" key="2">
    <source>
        <dbReference type="Pfam" id="PF23993"/>
    </source>
</evidence>
<dbReference type="OrthoDB" id="305508at2157"/>
<accession>A0A1I6GEA1</accession>
<keyword evidence="4" id="KW-1185">Reference proteome</keyword>